<gene>
    <name evidence="2" type="ORF">QNA08_08165</name>
</gene>
<dbReference type="InterPro" id="IPR045601">
    <property type="entry name" value="DUF6455"/>
</dbReference>
<accession>A0ABT7AFS8</accession>
<dbReference type="RefSeq" id="WP_283740204.1">
    <property type="nucleotide sequence ID" value="NZ_JASJEV010000004.1"/>
</dbReference>
<organism evidence="2 3">
    <name type="scientific">Chelatococcus albus</name>
    <dbReference type="NCBI Taxonomy" id="3047466"/>
    <lineage>
        <taxon>Bacteria</taxon>
        <taxon>Pseudomonadati</taxon>
        <taxon>Pseudomonadota</taxon>
        <taxon>Alphaproteobacteria</taxon>
        <taxon>Hyphomicrobiales</taxon>
        <taxon>Chelatococcaceae</taxon>
        <taxon>Chelatococcus</taxon>
    </lineage>
</organism>
<keyword evidence="3" id="KW-1185">Reference proteome</keyword>
<evidence type="ECO:0000313" key="3">
    <source>
        <dbReference type="Proteomes" id="UP001321492"/>
    </source>
</evidence>
<evidence type="ECO:0000259" key="1">
    <source>
        <dbReference type="Pfam" id="PF20056"/>
    </source>
</evidence>
<evidence type="ECO:0000313" key="2">
    <source>
        <dbReference type="EMBL" id="MDJ1158206.1"/>
    </source>
</evidence>
<dbReference type="EMBL" id="JASJEV010000004">
    <property type="protein sequence ID" value="MDJ1158206.1"/>
    <property type="molecule type" value="Genomic_DNA"/>
</dbReference>
<comment type="caution">
    <text evidence="2">The sequence shown here is derived from an EMBL/GenBank/DDBJ whole genome shotgun (WGS) entry which is preliminary data.</text>
</comment>
<feature type="domain" description="DUF6455" evidence="1">
    <location>
        <begin position="10"/>
        <end position="87"/>
    </location>
</feature>
<sequence length="98" mass="11032">MTTTMKWPQVEHVKRQARQMGMMLDRLGIDAVVAAQRGLGTLFARASRNCLSCPVSDKCRAWLADPAADTTQPPAFCPNARLFGEWQRARLRRPGRPH</sequence>
<protein>
    <submittedName>
        <fullName evidence="2">DUF6455 family protein</fullName>
    </submittedName>
</protein>
<name>A0ABT7AFS8_9HYPH</name>
<dbReference type="Pfam" id="PF20056">
    <property type="entry name" value="DUF6455"/>
    <property type="match status" value="1"/>
</dbReference>
<dbReference type="Proteomes" id="UP001321492">
    <property type="component" value="Unassembled WGS sequence"/>
</dbReference>
<proteinExistence type="predicted"/>
<reference evidence="2 3" key="1">
    <citation type="submission" date="2023-05" db="EMBL/GenBank/DDBJ databases">
        <title>Chelatococcus sp. nov., a moderately thermophilic bacterium isolated from hot spring microbial mat.</title>
        <authorList>
            <person name="Hu C.-J."/>
            <person name="Li W.-J."/>
        </authorList>
    </citation>
    <scope>NUCLEOTIDE SEQUENCE [LARGE SCALE GENOMIC DNA]</scope>
    <source>
        <strain evidence="2 3">SYSU G07232</strain>
    </source>
</reference>